<keyword evidence="1" id="KW-0472">Membrane</keyword>
<keyword evidence="1" id="KW-0812">Transmembrane</keyword>
<sequence>MPISLTRCPTGLLYIVSNFFASNLISKILFINAKNGARGNAATNIVINPYCKTENIQGTNFWVPIQQV</sequence>
<reference evidence="2" key="1">
    <citation type="submission" date="2021-04" db="EMBL/GenBank/DDBJ databases">
        <authorList>
            <person name="Chebbi M.A.C M."/>
        </authorList>
    </citation>
    <scope>NUCLEOTIDE SEQUENCE</scope>
</reference>
<keyword evidence="3" id="KW-1185">Reference proteome</keyword>
<organism evidence="2 3">
    <name type="scientific">Cotesia congregata</name>
    <name type="common">Parasitoid wasp</name>
    <name type="synonym">Apanteles congregatus</name>
    <dbReference type="NCBI Taxonomy" id="51543"/>
    <lineage>
        <taxon>Eukaryota</taxon>
        <taxon>Metazoa</taxon>
        <taxon>Ecdysozoa</taxon>
        <taxon>Arthropoda</taxon>
        <taxon>Hexapoda</taxon>
        <taxon>Insecta</taxon>
        <taxon>Pterygota</taxon>
        <taxon>Neoptera</taxon>
        <taxon>Endopterygota</taxon>
        <taxon>Hymenoptera</taxon>
        <taxon>Apocrita</taxon>
        <taxon>Ichneumonoidea</taxon>
        <taxon>Braconidae</taxon>
        <taxon>Microgastrinae</taxon>
        <taxon>Cotesia</taxon>
    </lineage>
</organism>
<comment type="caution">
    <text evidence="2">The sequence shown here is derived from an EMBL/GenBank/DDBJ whole genome shotgun (WGS) entry which is preliminary data.</text>
</comment>
<evidence type="ECO:0000256" key="1">
    <source>
        <dbReference type="SAM" id="Phobius"/>
    </source>
</evidence>
<protein>
    <submittedName>
        <fullName evidence="2">Uncharacterized protein</fullName>
    </submittedName>
</protein>
<gene>
    <name evidence="2" type="ORF">HICCMSTLAB_LOCUS11985</name>
</gene>
<dbReference type="Proteomes" id="UP000786811">
    <property type="component" value="Unassembled WGS sequence"/>
</dbReference>
<dbReference type="AlphaFoldDB" id="A0A8J2HRM8"/>
<feature type="transmembrane region" description="Helical" evidence="1">
    <location>
        <begin position="12"/>
        <end position="30"/>
    </location>
</feature>
<name>A0A8J2HRM8_COTCN</name>
<keyword evidence="1" id="KW-1133">Transmembrane helix</keyword>
<evidence type="ECO:0000313" key="2">
    <source>
        <dbReference type="EMBL" id="CAG5104404.1"/>
    </source>
</evidence>
<dbReference type="EMBL" id="CAJNRD030001123">
    <property type="protein sequence ID" value="CAG5104404.1"/>
    <property type="molecule type" value="Genomic_DNA"/>
</dbReference>
<evidence type="ECO:0000313" key="3">
    <source>
        <dbReference type="Proteomes" id="UP000786811"/>
    </source>
</evidence>
<accession>A0A8J2HRM8</accession>
<proteinExistence type="predicted"/>